<comment type="caution">
    <text evidence="1">The sequence shown here is derived from an EMBL/GenBank/DDBJ whole genome shotgun (WGS) entry which is preliminary data.</text>
</comment>
<accession>A0ACC1B5D0</accession>
<dbReference type="Proteomes" id="UP001164250">
    <property type="component" value="Chromosome 6"/>
</dbReference>
<sequence>MENTSTDIEENVKLDRSKESHMITLVNKERNITRAKKKPELAVSKASSLAKASPTAKASSMAKGIAYSQGITIKAPQISAARVSKPTLASTPNYSSMSSARIGNSSSLSKSKNPSGGESKKLAPKSLHMSLSLGPSYHDPTSVTTTRKSLIMESMGDKDIVKRAFKTFQNRYNQFKSAGEDQSLAPKQVPAKGTEPRVSAFMTPRKENGGTASSSLPMKRNESAEKRGEFSKKLEEKKSYSREANRTHLHTKSKENKGAEIKTVRQSPNVKATTMNSYTSWTKNN</sequence>
<protein>
    <submittedName>
        <fullName evidence="1">Uncharacterized protein</fullName>
    </submittedName>
</protein>
<keyword evidence="2" id="KW-1185">Reference proteome</keyword>
<proteinExistence type="predicted"/>
<evidence type="ECO:0000313" key="1">
    <source>
        <dbReference type="EMBL" id="KAJ0094115.1"/>
    </source>
</evidence>
<organism evidence="1 2">
    <name type="scientific">Pistacia atlantica</name>
    <dbReference type="NCBI Taxonomy" id="434234"/>
    <lineage>
        <taxon>Eukaryota</taxon>
        <taxon>Viridiplantae</taxon>
        <taxon>Streptophyta</taxon>
        <taxon>Embryophyta</taxon>
        <taxon>Tracheophyta</taxon>
        <taxon>Spermatophyta</taxon>
        <taxon>Magnoliopsida</taxon>
        <taxon>eudicotyledons</taxon>
        <taxon>Gunneridae</taxon>
        <taxon>Pentapetalae</taxon>
        <taxon>rosids</taxon>
        <taxon>malvids</taxon>
        <taxon>Sapindales</taxon>
        <taxon>Anacardiaceae</taxon>
        <taxon>Pistacia</taxon>
    </lineage>
</organism>
<dbReference type="EMBL" id="CM047902">
    <property type="protein sequence ID" value="KAJ0094115.1"/>
    <property type="molecule type" value="Genomic_DNA"/>
</dbReference>
<reference evidence="2" key="1">
    <citation type="journal article" date="2023" name="G3 (Bethesda)">
        <title>Genome assembly and association tests identify interacting loci associated with vigor, precocity, and sex in interspecific pistachio rootstocks.</title>
        <authorList>
            <person name="Palmer W."/>
            <person name="Jacygrad E."/>
            <person name="Sagayaradj S."/>
            <person name="Cavanaugh K."/>
            <person name="Han R."/>
            <person name="Bertier L."/>
            <person name="Beede B."/>
            <person name="Kafkas S."/>
            <person name="Golino D."/>
            <person name="Preece J."/>
            <person name="Michelmore R."/>
        </authorList>
    </citation>
    <scope>NUCLEOTIDE SEQUENCE [LARGE SCALE GENOMIC DNA]</scope>
</reference>
<gene>
    <name evidence="1" type="ORF">Patl1_16262</name>
</gene>
<evidence type="ECO:0000313" key="2">
    <source>
        <dbReference type="Proteomes" id="UP001164250"/>
    </source>
</evidence>
<name>A0ACC1B5D0_9ROSI</name>